<evidence type="ECO:0000313" key="2">
    <source>
        <dbReference type="EMBL" id="MYR31444.1"/>
    </source>
</evidence>
<reference evidence="2 3" key="1">
    <citation type="journal article" date="2019" name="Nat. Commun.">
        <title>The antimicrobial potential of Streptomyces from insect microbiomes.</title>
        <authorList>
            <person name="Chevrette M.G."/>
            <person name="Carlson C.M."/>
            <person name="Ortega H.E."/>
            <person name="Thomas C."/>
            <person name="Ananiev G.E."/>
            <person name="Barns K.J."/>
            <person name="Book A.J."/>
            <person name="Cagnazzo J."/>
            <person name="Carlos C."/>
            <person name="Flanigan W."/>
            <person name="Grubbs K.J."/>
            <person name="Horn H.A."/>
            <person name="Hoffmann F.M."/>
            <person name="Klassen J.L."/>
            <person name="Knack J.J."/>
            <person name="Lewin G.R."/>
            <person name="McDonald B.R."/>
            <person name="Muller L."/>
            <person name="Melo W.G.P."/>
            <person name="Pinto-Tomas A.A."/>
            <person name="Schmitz A."/>
            <person name="Wendt-Pienkowski E."/>
            <person name="Wildman S."/>
            <person name="Zhao M."/>
            <person name="Zhang F."/>
            <person name="Bugni T.S."/>
            <person name="Andes D.R."/>
            <person name="Pupo M.T."/>
            <person name="Currie C.R."/>
        </authorList>
    </citation>
    <scope>NUCLEOTIDE SEQUENCE [LARGE SCALE GENOMIC DNA]</scope>
    <source>
        <strain evidence="2 3">SID5840</strain>
    </source>
</reference>
<proteinExistence type="predicted"/>
<dbReference type="Pfam" id="PF00805">
    <property type="entry name" value="Pentapeptide"/>
    <property type="match status" value="1"/>
</dbReference>
<dbReference type="InterPro" id="IPR001646">
    <property type="entry name" value="5peptide_repeat"/>
</dbReference>
<evidence type="ECO:0000313" key="3">
    <source>
        <dbReference type="Proteomes" id="UP000467124"/>
    </source>
</evidence>
<name>A0A7K2INU3_9ACTN</name>
<dbReference type="AlphaFoldDB" id="A0A7K2INU3"/>
<dbReference type="Gene3D" id="2.160.20.80">
    <property type="entry name" value="E3 ubiquitin-protein ligase SopA"/>
    <property type="match status" value="1"/>
</dbReference>
<accession>A0A7K2INU3</accession>
<sequence>MRYLYLIAADLRGTVFDGCDFTKAELRGALIEGARFVEANFYKADLSECSGEGADFTGARLVGAEFYRSELAGSVWSGAWINASWMHETDLRGADLRGVWFGPDDRAGRTKLASARIGGADVRGAGGWVEGSADVGPPGEPRVLVGDELAAWFAEQGAPEVRVGNV</sequence>
<evidence type="ECO:0000256" key="1">
    <source>
        <dbReference type="ARBA" id="ARBA00022737"/>
    </source>
</evidence>
<dbReference type="SUPFAM" id="SSF141571">
    <property type="entry name" value="Pentapeptide repeat-like"/>
    <property type="match status" value="1"/>
</dbReference>
<dbReference type="PANTHER" id="PTHR47485">
    <property type="entry name" value="THYLAKOID LUMENAL 17.4 KDA PROTEIN, CHLOROPLASTIC"/>
    <property type="match status" value="1"/>
</dbReference>
<dbReference type="EMBL" id="WWHY01000001">
    <property type="protein sequence ID" value="MYR31444.1"/>
    <property type="molecule type" value="Genomic_DNA"/>
</dbReference>
<dbReference type="PANTHER" id="PTHR47485:SF1">
    <property type="entry name" value="THYLAKOID LUMENAL 17.4 KDA PROTEIN, CHLOROPLASTIC"/>
    <property type="match status" value="1"/>
</dbReference>
<organism evidence="2 3">
    <name type="scientific">Nocardiopsis alba</name>
    <dbReference type="NCBI Taxonomy" id="53437"/>
    <lineage>
        <taxon>Bacteria</taxon>
        <taxon>Bacillati</taxon>
        <taxon>Actinomycetota</taxon>
        <taxon>Actinomycetes</taxon>
        <taxon>Streptosporangiales</taxon>
        <taxon>Nocardiopsidaceae</taxon>
        <taxon>Nocardiopsis</taxon>
    </lineage>
</organism>
<gene>
    <name evidence="2" type="ORF">GTW20_03980</name>
</gene>
<dbReference type="Proteomes" id="UP000467124">
    <property type="component" value="Unassembled WGS sequence"/>
</dbReference>
<comment type="caution">
    <text evidence="2">The sequence shown here is derived from an EMBL/GenBank/DDBJ whole genome shotgun (WGS) entry which is preliminary data.</text>
</comment>
<protein>
    <submittedName>
        <fullName evidence="2">Pentapeptide repeat-containing protein</fullName>
    </submittedName>
</protein>
<keyword evidence="1" id="KW-0677">Repeat</keyword>